<evidence type="ECO:0000313" key="7">
    <source>
        <dbReference type="Proteomes" id="UP000252355"/>
    </source>
</evidence>
<name>A0A367ZR60_9BACT</name>
<reference evidence="6 7" key="1">
    <citation type="submission" date="2018-05" db="EMBL/GenBank/DDBJ databases">
        <title>A metagenomic window into the 2 km-deep terrestrial subsurface aquifer revealed taxonomically and functionally diverse microbial community comprising novel uncultured bacterial lineages.</title>
        <authorList>
            <person name="Kadnikov V.V."/>
            <person name="Mardanov A.V."/>
            <person name="Beletsky A.V."/>
            <person name="Banks D."/>
            <person name="Pimenov N.V."/>
            <person name="Frank Y.A."/>
            <person name="Karnachuk O.V."/>
            <person name="Ravin N.V."/>
        </authorList>
    </citation>
    <scope>NUCLEOTIDE SEQUENCE [LARGE SCALE GENOMIC DNA]</scope>
    <source>
        <strain evidence="6">BY5</strain>
    </source>
</reference>
<feature type="transmembrane region" description="Helical" evidence="4">
    <location>
        <begin position="53"/>
        <end position="71"/>
    </location>
</feature>
<dbReference type="InterPro" id="IPR052528">
    <property type="entry name" value="Sugar_transport-like"/>
</dbReference>
<accession>A0A367ZR60</accession>
<keyword evidence="1 4" id="KW-0812">Transmembrane</keyword>
<evidence type="ECO:0000256" key="1">
    <source>
        <dbReference type="ARBA" id="ARBA00022692"/>
    </source>
</evidence>
<evidence type="ECO:0000313" key="6">
    <source>
        <dbReference type="EMBL" id="RCK80530.1"/>
    </source>
</evidence>
<gene>
    <name evidence="6" type="ORF">OZSIB_3276</name>
</gene>
<dbReference type="Pfam" id="PF07690">
    <property type="entry name" value="MFS_1"/>
    <property type="match status" value="1"/>
</dbReference>
<dbReference type="InterPro" id="IPR020846">
    <property type="entry name" value="MFS_dom"/>
</dbReference>
<feature type="transmembrane region" description="Helical" evidence="4">
    <location>
        <begin position="306"/>
        <end position="330"/>
    </location>
</feature>
<dbReference type="PANTHER" id="PTHR23526:SF2">
    <property type="entry name" value="MAJOR FACILITATOR SUPERFAMILY (MFS) PROFILE DOMAIN-CONTAINING PROTEIN"/>
    <property type="match status" value="1"/>
</dbReference>
<dbReference type="GO" id="GO:0022857">
    <property type="term" value="F:transmembrane transporter activity"/>
    <property type="evidence" value="ECO:0007669"/>
    <property type="project" value="InterPro"/>
</dbReference>
<dbReference type="InterPro" id="IPR036259">
    <property type="entry name" value="MFS_trans_sf"/>
</dbReference>
<protein>
    <submittedName>
        <fullName evidence="6">Permeases of the major facilitator superfamily</fullName>
    </submittedName>
</protein>
<keyword evidence="2 4" id="KW-1133">Transmembrane helix</keyword>
<dbReference type="Proteomes" id="UP000252355">
    <property type="component" value="Unassembled WGS sequence"/>
</dbReference>
<sequence>MFPFASRLPPEDRRAYQLDAVAAGFYGVFIGICNPFVPVILKRLGATPFEMGLSLAAPFLALVIGFPLYRFLGGFRALDLVTVPTFFSRLIVIAIGMASTPRAILTAFVLVQFVESLGMSAWTRVLKEIYSPRGRSPAMGFVRFFLGGAMILATAIGGVLMDRGHTFLAFLVAGISGSISSLIFSRVLPRDRSPVFSPSTIATRDIARTFTTSEAFFWLNVTVLFYGFGNLLVLGTLPTMLVERFQISNTALGYLNGLTNVLQTAGYLGLGLLLTRLGGTRGLLLGMLVGVANPWIFLLAPRLELLAIPFALNGIVFASFDLSWPVLILTMAPEREIGLFAAVYTLHMGLRGLIAMFVSNLALPMLGTGFFFGLGGVLMALGVAVGFLLLDRWESPATTQPA</sequence>
<dbReference type="EMBL" id="QOQW01000006">
    <property type="protein sequence ID" value="RCK80530.1"/>
    <property type="molecule type" value="Genomic_DNA"/>
</dbReference>
<dbReference type="PROSITE" id="PS50850">
    <property type="entry name" value="MFS"/>
    <property type="match status" value="1"/>
</dbReference>
<dbReference type="InterPro" id="IPR011701">
    <property type="entry name" value="MFS"/>
</dbReference>
<evidence type="ECO:0000256" key="4">
    <source>
        <dbReference type="SAM" id="Phobius"/>
    </source>
</evidence>
<dbReference type="PANTHER" id="PTHR23526">
    <property type="entry name" value="INTEGRAL MEMBRANE TRANSPORT PROTEIN-RELATED"/>
    <property type="match status" value="1"/>
</dbReference>
<dbReference type="Gene3D" id="1.20.1250.20">
    <property type="entry name" value="MFS general substrate transporter like domains"/>
    <property type="match status" value="2"/>
</dbReference>
<dbReference type="SUPFAM" id="SSF103473">
    <property type="entry name" value="MFS general substrate transporter"/>
    <property type="match status" value="1"/>
</dbReference>
<comment type="caution">
    <text evidence="6">The sequence shown here is derived from an EMBL/GenBank/DDBJ whole genome shotgun (WGS) entry which is preliminary data.</text>
</comment>
<feature type="transmembrane region" description="Helical" evidence="4">
    <location>
        <begin position="370"/>
        <end position="390"/>
    </location>
</feature>
<feature type="transmembrane region" description="Helical" evidence="4">
    <location>
        <begin position="337"/>
        <end position="358"/>
    </location>
</feature>
<feature type="transmembrane region" description="Helical" evidence="4">
    <location>
        <begin position="141"/>
        <end position="161"/>
    </location>
</feature>
<proteinExistence type="predicted"/>
<feature type="transmembrane region" description="Helical" evidence="4">
    <location>
        <begin position="282"/>
        <end position="300"/>
    </location>
</feature>
<evidence type="ECO:0000256" key="3">
    <source>
        <dbReference type="ARBA" id="ARBA00023136"/>
    </source>
</evidence>
<keyword evidence="3 4" id="KW-0472">Membrane</keyword>
<dbReference type="AlphaFoldDB" id="A0A367ZR60"/>
<feature type="domain" description="Major facilitator superfamily (MFS) profile" evidence="5">
    <location>
        <begin position="215"/>
        <end position="402"/>
    </location>
</feature>
<feature type="transmembrane region" description="Helical" evidence="4">
    <location>
        <begin position="20"/>
        <end position="41"/>
    </location>
</feature>
<evidence type="ECO:0000256" key="2">
    <source>
        <dbReference type="ARBA" id="ARBA00022989"/>
    </source>
</evidence>
<feature type="transmembrane region" description="Helical" evidence="4">
    <location>
        <begin position="254"/>
        <end position="275"/>
    </location>
</feature>
<feature type="transmembrane region" description="Helical" evidence="4">
    <location>
        <begin position="215"/>
        <end position="234"/>
    </location>
</feature>
<evidence type="ECO:0000259" key="5">
    <source>
        <dbReference type="PROSITE" id="PS50850"/>
    </source>
</evidence>
<feature type="transmembrane region" description="Helical" evidence="4">
    <location>
        <begin position="167"/>
        <end position="188"/>
    </location>
</feature>
<organism evidence="6 7">
    <name type="scientific">Candidatus Ozemobacter sibiricus</name>
    <dbReference type="NCBI Taxonomy" id="2268124"/>
    <lineage>
        <taxon>Bacteria</taxon>
        <taxon>Candidatus Ozemobacteria</taxon>
        <taxon>Candidatus Ozemobacterales</taxon>
        <taxon>Candidatus Ozemobacteraceae</taxon>
        <taxon>Candidatus Ozemobacter</taxon>
    </lineage>
</organism>